<dbReference type="AlphaFoldDB" id="A9UZA1"/>
<sequence>MVMLQLLPDALALPILSWHHRFVYDPLNRLMSSLANSRFFPRCLSPNAITFAAGACLIPCIHLLQSPAPTYLAAAGGLALLHDMLDRLDGAVARADHNKGRAGGDDGKFGAFLDAQVDKLFHIGMLTALLMSPLSSALGTFWRRAAYIKIAVQATLAIVRFQDYFSTAPKRAIQARGEGKLATCAANMAAVLSLWTFALHGVGYPQAAQAGMVVTSVLITIAVDMALRSLSNKLNARAEA</sequence>
<dbReference type="GO" id="GO:0005739">
    <property type="term" value="C:mitochondrion"/>
    <property type="evidence" value="ECO:0000318"/>
    <property type="project" value="GO_Central"/>
</dbReference>
<dbReference type="GeneID" id="5891072"/>
<dbReference type="GO" id="GO:0016780">
    <property type="term" value="F:phosphotransferase activity, for other substituted phosphate groups"/>
    <property type="evidence" value="ECO:0007669"/>
    <property type="project" value="InterPro"/>
</dbReference>
<feature type="transmembrane region" description="Helical" evidence="1">
    <location>
        <begin position="181"/>
        <end position="202"/>
    </location>
</feature>
<keyword evidence="1" id="KW-0812">Transmembrane</keyword>
<evidence type="ECO:0008006" key="4">
    <source>
        <dbReference type="Google" id="ProtNLM"/>
    </source>
</evidence>
<keyword evidence="3" id="KW-1185">Reference proteome</keyword>
<feature type="transmembrane region" description="Helical" evidence="1">
    <location>
        <begin position="120"/>
        <end position="142"/>
    </location>
</feature>
<evidence type="ECO:0000313" key="3">
    <source>
        <dbReference type="Proteomes" id="UP000001357"/>
    </source>
</evidence>
<dbReference type="InParanoid" id="A9UZA1"/>
<evidence type="ECO:0000256" key="1">
    <source>
        <dbReference type="SAM" id="Phobius"/>
    </source>
</evidence>
<proteinExistence type="predicted"/>
<keyword evidence="1" id="KW-1133">Transmembrane helix</keyword>
<reference evidence="2 3" key="1">
    <citation type="journal article" date="2008" name="Nature">
        <title>The genome of the choanoflagellate Monosiga brevicollis and the origin of metazoans.</title>
        <authorList>
            <consortium name="JGI Sequencing"/>
            <person name="King N."/>
            <person name="Westbrook M.J."/>
            <person name="Young S.L."/>
            <person name="Kuo A."/>
            <person name="Abedin M."/>
            <person name="Chapman J."/>
            <person name="Fairclough S."/>
            <person name="Hellsten U."/>
            <person name="Isogai Y."/>
            <person name="Letunic I."/>
            <person name="Marr M."/>
            <person name="Pincus D."/>
            <person name="Putnam N."/>
            <person name="Rokas A."/>
            <person name="Wright K.J."/>
            <person name="Zuzow R."/>
            <person name="Dirks W."/>
            <person name="Good M."/>
            <person name="Goodstein D."/>
            <person name="Lemons D."/>
            <person name="Li W."/>
            <person name="Lyons J.B."/>
            <person name="Morris A."/>
            <person name="Nichols S."/>
            <person name="Richter D.J."/>
            <person name="Salamov A."/>
            <person name="Bork P."/>
            <person name="Lim W.A."/>
            <person name="Manning G."/>
            <person name="Miller W.T."/>
            <person name="McGinnis W."/>
            <person name="Shapiro H."/>
            <person name="Tjian R."/>
            <person name="Grigoriev I.V."/>
            <person name="Rokhsar D."/>
        </authorList>
    </citation>
    <scope>NUCLEOTIDE SEQUENCE [LARGE SCALE GENOMIC DNA]</scope>
    <source>
        <strain evidence="3">MX1 / ATCC 50154</strain>
    </source>
</reference>
<dbReference type="KEGG" id="mbr:MONBRDRAFT_25391"/>
<gene>
    <name evidence="2" type="ORF">MONBRDRAFT_25391</name>
</gene>
<dbReference type="Proteomes" id="UP000001357">
    <property type="component" value="Unassembled WGS sequence"/>
</dbReference>
<accession>A9UZA1</accession>
<evidence type="ECO:0000313" key="2">
    <source>
        <dbReference type="EMBL" id="EDQ89332.1"/>
    </source>
</evidence>
<keyword evidence="1" id="KW-0472">Membrane</keyword>
<dbReference type="Pfam" id="PF01066">
    <property type="entry name" value="CDP-OH_P_transf"/>
    <property type="match status" value="1"/>
</dbReference>
<protein>
    <recommendedName>
        <fullName evidence="4">CDP-diacylglycerol--inositol 3-phosphatidyltransferase</fullName>
    </recommendedName>
</protein>
<dbReference type="GO" id="GO:0016020">
    <property type="term" value="C:membrane"/>
    <property type="evidence" value="ECO:0007669"/>
    <property type="project" value="InterPro"/>
</dbReference>
<dbReference type="InterPro" id="IPR043130">
    <property type="entry name" value="CDP-OH_PTrfase_TM_dom"/>
</dbReference>
<feature type="transmembrane region" description="Helical" evidence="1">
    <location>
        <begin position="208"/>
        <end position="227"/>
    </location>
</feature>
<dbReference type="InterPro" id="IPR000462">
    <property type="entry name" value="CDP-OH_P_trans"/>
</dbReference>
<dbReference type="EMBL" id="CH991551">
    <property type="protein sequence ID" value="EDQ89332.1"/>
    <property type="molecule type" value="Genomic_DNA"/>
</dbReference>
<name>A9UZA1_MONBE</name>
<dbReference type="GO" id="GO:0046474">
    <property type="term" value="P:glycerophospholipid biosynthetic process"/>
    <property type="evidence" value="ECO:0000318"/>
    <property type="project" value="GO_Central"/>
</dbReference>
<dbReference type="Gene3D" id="1.20.120.1760">
    <property type="match status" value="1"/>
</dbReference>
<dbReference type="RefSeq" id="XP_001745908.1">
    <property type="nucleotide sequence ID" value="XM_001745856.1"/>
</dbReference>
<organism evidence="2 3">
    <name type="scientific">Monosiga brevicollis</name>
    <name type="common">Choanoflagellate</name>
    <dbReference type="NCBI Taxonomy" id="81824"/>
    <lineage>
        <taxon>Eukaryota</taxon>
        <taxon>Choanoflagellata</taxon>
        <taxon>Craspedida</taxon>
        <taxon>Salpingoecidae</taxon>
        <taxon>Monosiga</taxon>
    </lineage>
</organism>